<dbReference type="InterPro" id="IPR050681">
    <property type="entry name" value="CDF/SLC30A"/>
</dbReference>
<keyword evidence="5" id="KW-0813">Transport</keyword>
<feature type="transmembrane region" description="Helical" evidence="9">
    <location>
        <begin position="100"/>
        <end position="120"/>
    </location>
</feature>
<keyword evidence="5" id="KW-0406">Ion transport</keyword>
<evidence type="ECO:0000259" key="10">
    <source>
        <dbReference type="Pfam" id="PF01545"/>
    </source>
</evidence>
<keyword evidence="5" id="KW-0862">Zinc</keyword>
<sequence length="183" mass="20062">QSAPRRRRYGESRTCDIKQEEDKGKVGRWLEEDCNESCAAEKLIGQCHCHSSTGDAIGRTEEKRRARLQLYRASTVCLIFIVGQVVGGCLAHSLALLADAAHLLVDFASMLLSLFSLWVASRPATKVMSFGWHRAEVLGALLSVLSIWVVTAVLVSMAVWRLMSQDFHIDGGIMLITSGCAVA</sequence>
<dbReference type="SUPFAM" id="SSF161111">
    <property type="entry name" value="Cation efflux protein transmembrane domain-like"/>
    <property type="match status" value="1"/>
</dbReference>
<comment type="similarity">
    <text evidence="2">Belongs to the cation diffusion facilitator (CDF) transporter (TC 2.A.4) family. SLC30A subfamily.</text>
</comment>
<dbReference type="AlphaFoldDB" id="A0A3B3QIZ2"/>
<keyword evidence="6 9" id="KW-1133">Transmembrane helix</keyword>
<feature type="transmembrane region" description="Helical" evidence="9">
    <location>
        <begin position="140"/>
        <end position="160"/>
    </location>
</feature>
<name>A0A3B3QIZ2_9TELE</name>
<dbReference type="InterPro" id="IPR002524">
    <property type="entry name" value="Cation_efflux"/>
</dbReference>
<evidence type="ECO:0000256" key="7">
    <source>
        <dbReference type="ARBA" id="ARBA00023136"/>
    </source>
</evidence>
<comment type="subcellular location">
    <subcellularLocation>
        <location evidence="1">Membrane</location>
        <topology evidence="1">Multi-pass membrane protein</topology>
    </subcellularLocation>
</comment>
<evidence type="ECO:0000256" key="8">
    <source>
        <dbReference type="ARBA" id="ARBA00048349"/>
    </source>
</evidence>
<dbReference type="GO" id="GO:0015297">
    <property type="term" value="F:antiporter activity"/>
    <property type="evidence" value="ECO:0007669"/>
    <property type="project" value="UniProtKB-KW"/>
</dbReference>
<keyword evidence="12" id="KW-1185">Reference proteome</keyword>
<dbReference type="Pfam" id="PF01545">
    <property type="entry name" value="Cation_efflux"/>
    <property type="match status" value="1"/>
</dbReference>
<reference evidence="11" key="1">
    <citation type="submission" date="2025-08" db="UniProtKB">
        <authorList>
            <consortium name="Ensembl"/>
        </authorList>
    </citation>
    <scope>IDENTIFICATION</scope>
</reference>
<keyword evidence="3" id="KW-0050">Antiport</keyword>
<dbReference type="NCBIfam" id="TIGR01297">
    <property type="entry name" value="CDF"/>
    <property type="match status" value="1"/>
</dbReference>
<dbReference type="Proteomes" id="UP000261540">
    <property type="component" value="Unplaced"/>
</dbReference>
<dbReference type="GeneTree" id="ENSGT00940000156072"/>
<dbReference type="Gene3D" id="1.20.1510.10">
    <property type="entry name" value="Cation efflux protein transmembrane domain"/>
    <property type="match status" value="1"/>
</dbReference>
<feature type="domain" description="Cation efflux protein transmembrane" evidence="10">
    <location>
        <begin position="72"/>
        <end position="178"/>
    </location>
</feature>
<dbReference type="GO" id="GO:0005886">
    <property type="term" value="C:plasma membrane"/>
    <property type="evidence" value="ECO:0007669"/>
    <property type="project" value="TreeGrafter"/>
</dbReference>
<evidence type="ECO:0000256" key="1">
    <source>
        <dbReference type="ARBA" id="ARBA00004141"/>
    </source>
</evidence>
<dbReference type="GO" id="GO:0005385">
    <property type="term" value="F:zinc ion transmembrane transporter activity"/>
    <property type="evidence" value="ECO:0007669"/>
    <property type="project" value="TreeGrafter"/>
</dbReference>
<dbReference type="Ensembl" id="ENSPKIT00000029392.1">
    <property type="protein sequence ID" value="ENSPKIP00000005391.1"/>
    <property type="gene ID" value="ENSPKIG00000022079.1"/>
</dbReference>
<dbReference type="GO" id="GO:0010043">
    <property type="term" value="P:response to zinc ion"/>
    <property type="evidence" value="ECO:0007669"/>
    <property type="project" value="TreeGrafter"/>
</dbReference>
<evidence type="ECO:0000313" key="12">
    <source>
        <dbReference type="Proteomes" id="UP000261540"/>
    </source>
</evidence>
<dbReference type="PANTHER" id="PTHR11562">
    <property type="entry name" value="CATION EFFLUX PROTEIN/ ZINC TRANSPORTER"/>
    <property type="match status" value="1"/>
</dbReference>
<evidence type="ECO:0000256" key="2">
    <source>
        <dbReference type="ARBA" id="ARBA00008873"/>
    </source>
</evidence>
<dbReference type="InterPro" id="IPR027469">
    <property type="entry name" value="Cation_efflux_TMD_sf"/>
</dbReference>
<evidence type="ECO:0000256" key="4">
    <source>
        <dbReference type="ARBA" id="ARBA00022692"/>
    </source>
</evidence>
<evidence type="ECO:0000256" key="6">
    <source>
        <dbReference type="ARBA" id="ARBA00022989"/>
    </source>
</evidence>
<evidence type="ECO:0000256" key="5">
    <source>
        <dbReference type="ARBA" id="ARBA00022906"/>
    </source>
</evidence>
<keyword evidence="7 9" id="KW-0472">Membrane</keyword>
<organism evidence="11 12">
    <name type="scientific">Paramormyrops kingsleyae</name>
    <dbReference type="NCBI Taxonomy" id="1676925"/>
    <lineage>
        <taxon>Eukaryota</taxon>
        <taxon>Metazoa</taxon>
        <taxon>Chordata</taxon>
        <taxon>Craniata</taxon>
        <taxon>Vertebrata</taxon>
        <taxon>Euteleostomi</taxon>
        <taxon>Actinopterygii</taxon>
        <taxon>Neopterygii</taxon>
        <taxon>Teleostei</taxon>
        <taxon>Osteoglossocephala</taxon>
        <taxon>Osteoglossomorpha</taxon>
        <taxon>Osteoglossiformes</taxon>
        <taxon>Mormyridae</taxon>
        <taxon>Paramormyrops</taxon>
    </lineage>
</organism>
<evidence type="ECO:0000313" key="11">
    <source>
        <dbReference type="Ensembl" id="ENSPKIP00000005391.1"/>
    </source>
</evidence>
<accession>A0A3B3QIZ2</accession>
<keyword evidence="4 9" id="KW-0812">Transmembrane</keyword>
<dbReference type="InterPro" id="IPR058533">
    <property type="entry name" value="Cation_efflux_TM"/>
</dbReference>
<comment type="catalytic activity">
    <reaction evidence="8">
        <text>Zn(2+)(in) + 2 H(+)(out) = Zn(2+)(out) + 2 H(+)(in)</text>
        <dbReference type="Rhea" id="RHEA:72627"/>
        <dbReference type="ChEBI" id="CHEBI:15378"/>
        <dbReference type="ChEBI" id="CHEBI:29105"/>
    </reaction>
</comment>
<proteinExistence type="inferred from homology"/>
<keyword evidence="5" id="KW-0864">Zinc transport</keyword>
<feature type="transmembrane region" description="Helical" evidence="9">
    <location>
        <begin position="73"/>
        <end position="94"/>
    </location>
</feature>
<dbReference type="PANTHER" id="PTHR11562:SF51">
    <property type="entry name" value="PROTON-COUPLED ZINC ANTIPORTER SLC30A2"/>
    <property type="match status" value="1"/>
</dbReference>
<reference evidence="11" key="2">
    <citation type="submission" date="2025-09" db="UniProtKB">
        <authorList>
            <consortium name="Ensembl"/>
        </authorList>
    </citation>
    <scope>IDENTIFICATION</scope>
</reference>
<evidence type="ECO:0000256" key="9">
    <source>
        <dbReference type="SAM" id="Phobius"/>
    </source>
</evidence>
<dbReference type="STRING" id="1676925.ENSPKIP00000005391"/>
<evidence type="ECO:0000256" key="3">
    <source>
        <dbReference type="ARBA" id="ARBA00022449"/>
    </source>
</evidence>
<protein>
    <submittedName>
        <fullName evidence="11">Solute carrier family 30 member 2</fullName>
    </submittedName>
</protein>